<dbReference type="InterPro" id="IPR050171">
    <property type="entry name" value="MFS_Transporters"/>
</dbReference>
<dbReference type="GO" id="GO:0005886">
    <property type="term" value="C:plasma membrane"/>
    <property type="evidence" value="ECO:0007669"/>
    <property type="project" value="UniProtKB-SubCell"/>
</dbReference>
<feature type="transmembrane region" description="Helical" evidence="7">
    <location>
        <begin position="396"/>
        <end position="417"/>
    </location>
</feature>
<evidence type="ECO:0000313" key="9">
    <source>
        <dbReference type="EMBL" id="MBE9375876.1"/>
    </source>
</evidence>
<feature type="transmembrane region" description="Helical" evidence="7">
    <location>
        <begin position="21"/>
        <end position="42"/>
    </location>
</feature>
<dbReference type="InterPro" id="IPR020846">
    <property type="entry name" value="MFS_dom"/>
</dbReference>
<dbReference type="Gene3D" id="1.20.1250.20">
    <property type="entry name" value="MFS general substrate transporter like domains"/>
    <property type="match status" value="1"/>
</dbReference>
<dbReference type="InterPro" id="IPR011701">
    <property type="entry name" value="MFS"/>
</dbReference>
<evidence type="ECO:0000256" key="6">
    <source>
        <dbReference type="ARBA" id="ARBA00023136"/>
    </source>
</evidence>
<feature type="transmembrane region" description="Helical" evidence="7">
    <location>
        <begin position="54"/>
        <end position="74"/>
    </location>
</feature>
<dbReference type="PANTHER" id="PTHR23517:SF3">
    <property type="entry name" value="INTEGRAL MEMBRANE TRANSPORT PROTEIN"/>
    <property type="match status" value="1"/>
</dbReference>
<evidence type="ECO:0000256" key="3">
    <source>
        <dbReference type="ARBA" id="ARBA00022475"/>
    </source>
</evidence>
<evidence type="ECO:0000256" key="7">
    <source>
        <dbReference type="SAM" id="Phobius"/>
    </source>
</evidence>
<dbReference type="PANTHER" id="PTHR23517">
    <property type="entry name" value="RESISTANCE PROTEIN MDTM, PUTATIVE-RELATED-RELATED"/>
    <property type="match status" value="1"/>
</dbReference>
<dbReference type="CDD" id="cd06174">
    <property type="entry name" value="MFS"/>
    <property type="match status" value="1"/>
</dbReference>
<keyword evidence="6 7" id="KW-0472">Membrane</keyword>
<dbReference type="EMBL" id="JADEYC010000027">
    <property type="protein sequence ID" value="MBE9375876.1"/>
    <property type="molecule type" value="Genomic_DNA"/>
</dbReference>
<feature type="transmembrane region" description="Helical" evidence="7">
    <location>
        <begin position="235"/>
        <end position="256"/>
    </location>
</feature>
<feature type="transmembrane region" description="Helical" evidence="7">
    <location>
        <begin position="111"/>
        <end position="132"/>
    </location>
</feature>
<evidence type="ECO:0000256" key="4">
    <source>
        <dbReference type="ARBA" id="ARBA00022692"/>
    </source>
</evidence>
<reference evidence="9" key="1">
    <citation type="submission" date="2020-10" db="EMBL/GenBank/DDBJ databases">
        <title>Diversity and distribution of actinomycetes associated with coral in the coast of Hainan.</title>
        <authorList>
            <person name="Li F."/>
        </authorList>
    </citation>
    <scope>NUCLEOTIDE SEQUENCE</scope>
    <source>
        <strain evidence="9">HNM0983</strain>
    </source>
</reference>
<dbReference type="PROSITE" id="PS50850">
    <property type="entry name" value="MFS"/>
    <property type="match status" value="1"/>
</dbReference>
<evidence type="ECO:0000256" key="5">
    <source>
        <dbReference type="ARBA" id="ARBA00022989"/>
    </source>
</evidence>
<dbReference type="Pfam" id="PF07690">
    <property type="entry name" value="MFS_1"/>
    <property type="match status" value="1"/>
</dbReference>
<keyword evidence="4 7" id="KW-0812">Transmembrane</keyword>
<comment type="caution">
    <text evidence="9">The sequence shown here is derived from an EMBL/GenBank/DDBJ whole genome shotgun (WGS) entry which is preliminary data.</text>
</comment>
<keyword evidence="10" id="KW-1185">Reference proteome</keyword>
<evidence type="ECO:0000259" key="8">
    <source>
        <dbReference type="PROSITE" id="PS50850"/>
    </source>
</evidence>
<dbReference type="RefSeq" id="WP_193929321.1">
    <property type="nucleotide sequence ID" value="NZ_JADEYC010000027.1"/>
</dbReference>
<accession>A0A929FYJ7</accession>
<evidence type="ECO:0000313" key="10">
    <source>
        <dbReference type="Proteomes" id="UP000598360"/>
    </source>
</evidence>
<feature type="transmembrane region" description="Helical" evidence="7">
    <location>
        <begin position="178"/>
        <end position="197"/>
    </location>
</feature>
<evidence type="ECO:0000256" key="1">
    <source>
        <dbReference type="ARBA" id="ARBA00004651"/>
    </source>
</evidence>
<feature type="transmembrane region" description="Helical" evidence="7">
    <location>
        <begin position="327"/>
        <end position="347"/>
    </location>
</feature>
<protein>
    <submittedName>
        <fullName evidence="9">MFS transporter</fullName>
    </submittedName>
</protein>
<feature type="transmembrane region" description="Helical" evidence="7">
    <location>
        <begin position="86"/>
        <end position="105"/>
    </location>
</feature>
<gene>
    <name evidence="9" type="ORF">IQ251_15605</name>
</gene>
<organism evidence="9 10">
    <name type="scientific">Saccharopolyspora montiporae</name>
    <dbReference type="NCBI Taxonomy" id="2781240"/>
    <lineage>
        <taxon>Bacteria</taxon>
        <taxon>Bacillati</taxon>
        <taxon>Actinomycetota</taxon>
        <taxon>Actinomycetes</taxon>
        <taxon>Pseudonocardiales</taxon>
        <taxon>Pseudonocardiaceae</taxon>
        <taxon>Saccharopolyspora</taxon>
    </lineage>
</organism>
<feature type="transmembrane region" description="Helical" evidence="7">
    <location>
        <begin position="144"/>
        <end position="166"/>
    </location>
</feature>
<feature type="transmembrane region" description="Helical" evidence="7">
    <location>
        <begin position="268"/>
        <end position="290"/>
    </location>
</feature>
<evidence type="ECO:0000256" key="2">
    <source>
        <dbReference type="ARBA" id="ARBA00022448"/>
    </source>
</evidence>
<feature type="domain" description="Major facilitator superfamily (MFS) profile" evidence="8">
    <location>
        <begin position="1"/>
        <end position="421"/>
    </location>
</feature>
<dbReference type="Proteomes" id="UP000598360">
    <property type="component" value="Unassembled WGS sequence"/>
</dbReference>
<keyword evidence="2" id="KW-0813">Transport</keyword>
<proteinExistence type="predicted"/>
<dbReference type="InterPro" id="IPR036259">
    <property type="entry name" value="MFS_trans_sf"/>
</dbReference>
<dbReference type="GO" id="GO:0022857">
    <property type="term" value="F:transmembrane transporter activity"/>
    <property type="evidence" value="ECO:0007669"/>
    <property type="project" value="InterPro"/>
</dbReference>
<name>A0A929FYJ7_9PSEU</name>
<keyword evidence="3" id="KW-1003">Cell membrane</keyword>
<dbReference type="AlphaFoldDB" id="A0A929FYJ7"/>
<dbReference type="SUPFAM" id="SSF103473">
    <property type="entry name" value="MFS general substrate transporter"/>
    <property type="match status" value="1"/>
</dbReference>
<feature type="transmembrane region" description="Helical" evidence="7">
    <location>
        <begin position="302"/>
        <end position="321"/>
    </location>
</feature>
<comment type="subcellular location">
    <subcellularLocation>
        <location evidence="1">Cell membrane</location>
        <topology evidence="1">Multi-pass membrane protein</topology>
    </subcellularLocation>
</comment>
<sequence length="438" mass="46459">MGLSYLRELTEYPTGRRRMRILTMAVLASLIVSYEGQIAPAVPLLLDDLDLSLVTYGTISAVGLVAGALAGMLGGRLTDTVGRVRLLVPLLLVTALMCYGMTLVGTAAELLVARAALAVVDGMAVAATAGLVRDFSPRMGRAQAFAFWTWGPVGANFLAAAVAGMTLQLFDNSWRSQFVIMGTISLVVSLVIAANIADLAPQLRARIQQTEQHALTAAQQAGPVRMRVLFQHRVVWAHVVGISVWLVLYLTLSLFGQTMLVQTFGLSAAAASGVMSCFWIVNLATVVLVGRMSDRLQVRKPFAVGGTLLAALLTGVLVVLMGGGGIALWQLVGIGALLGAGMGAAYAPWMANFSENTEDIDPRLQGSAWGVFSFLTRIVAMLVVLALPRVVATSGWSAWLVVALLCLLVFLPMTVLFRGPWRRAAPVGGPAAEREVQS</sequence>
<keyword evidence="5 7" id="KW-1133">Transmembrane helix</keyword>
<feature type="transmembrane region" description="Helical" evidence="7">
    <location>
        <begin position="368"/>
        <end position="390"/>
    </location>
</feature>